<dbReference type="PANTHER" id="PTHR20973">
    <property type="entry name" value="NON-SMC ELEMENT 1-RELATED"/>
    <property type="match status" value="1"/>
</dbReference>
<dbReference type="Pfam" id="PF08746">
    <property type="entry name" value="zf-RING-like"/>
    <property type="match status" value="1"/>
</dbReference>
<keyword evidence="8" id="KW-0862">Zinc</keyword>
<accession>A0ABD3DBA9</accession>
<evidence type="ECO:0000256" key="10">
    <source>
        <dbReference type="ARBA" id="ARBA00023204"/>
    </source>
</evidence>
<name>A0ABD3DBA9_9LAMI</name>
<dbReference type="GO" id="GO:0016740">
    <property type="term" value="F:transferase activity"/>
    <property type="evidence" value="ECO:0007669"/>
    <property type="project" value="UniProtKB-KW"/>
</dbReference>
<evidence type="ECO:0000256" key="4">
    <source>
        <dbReference type="ARBA" id="ARBA00022723"/>
    </source>
</evidence>
<dbReference type="AlphaFoldDB" id="A0ABD3DBA9"/>
<keyword evidence="7" id="KW-0833">Ubl conjugation pathway</keyword>
<keyword evidence="5" id="KW-0227">DNA damage</keyword>
<sequence length="128" mass="14494">MQFLRLLTTRVEAITQDAEAGGCISNIDALNIRLETQIQGMTDAESQGGLVAQLCKNEACNVRLHQYCLEKKFSQQRVEKVCPGCGTQWLGSKVIAEALAEETSMRMCRPKTHKIVIVLRRDSWRRRD</sequence>
<dbReference type="InterPro" id="IPR013083">
    <property type="entry name" value="Znf_RING/FYVE/PHD"/>
</dbReference>
<keyword evidence="14" id="KW-1185">Reference proteome</keyword>
<dbReference type="Gene3D" id="3.30.40.10">
    <property type="entry name" value="Zinc/RING finger domain, C3HC4 (zinc finger)"/>
    <property type="match status" value="1"/>
</dbReference>
<protein>
    <recommendedName>
        <fullName evidence="2">Non-structural maintenance of chromosomes element 1 homolog</fullName>
    </recommendedName>
</protein>
<evidence type="ECO:0000256" key="7">
    <source>
        <dbReference type="ARBA" id="ARBA00022786"/>
    </source>
</evidence>
<proteinExistence type="predicted"/>
<evidence type="ECO:0000256" key="5">
    <source>
        <dbReference type="ARBA" id="ARBA00022763"/>
    </source>
</evidence>
<reference evidence="14" key="1">
    <citation type="journal article" date="2024" name="IScience">
        <title>Strigolactones Initiate the Formation of Haustorium-like Structures in Castilleja.</title>
        <authorList>
            <person name="Buerger M."/>
            <person name="Peterson D."/>
            <person name="Chory J."/>
        </authorList>
    </citation>
    <scope>NUCLEOTIDE SEQUENCE [LARGE SCALE GENOMIC DNA]</scope>
</reference>
<evidence type="ECO:0000256" key="9">
    <source>
        <dbReference type="ARBA" id="ARBA00023172"/>
    </source>
</evidence>
<dbReference type="GO" id="GO:0005634">
    <property type="term" value="C:nucleus"/>
    <property type="evidence" value="ECO:0007669"/>
    <property type="project" value="UniProtKB-SubCell"/>
</dbReference>
<keyword evidence="10" id="KW-0234">DNA repair</keyword>
<dbReference type="InterPro" id="IPR014857">
    <property type="entry name" value="Nse1_RING_C4HC3-type"/>
</dbReference>
<evidence type="ECO:0000256" key="3">
    <source>
        <dbReference type="ARBA" id="ARBA00022679"/>
    </source>
</evidence>
<evidence type="ECO:0000259" key="12">
    <source>
        <dbReference type="Pfam" id="PF08746"/>
    </source>
</evidence>
<comment type="subcellular location">
    <subcellularLocation>
        <location evidence="1">Nucleus</location>
    </subcellularLocation>
</comment>
<evidence type="ECO:0000313" key="13">
    <source>
        <dbReference type="EMBL" id="KAL3638185.1"/>
    </source>
</evidence>
<evidence type="ECO:0000256" key="1">
    <source>
        <dbReference type="ARBA" id="ARBA00004123"/>
    </source>
</evidence>
<dbReference type="PANTHER" id="PTHR20973:SF0">
    <property type="entry name" value="NON-STRUCTURAL MAINTENANCE OF CHROMOSOMES ELEMENT 1 HOMOLOG"/>
    <property type="match status" value="1"/>
</dbReference>
<dbReference type="EMBL" id="JAVIJP010000019">
    <property type="protein sequence ID" value="KAL3638185.1"/>
    <property type="molecule type" value="Genomic_DNA"/>
</dbReference>
<gene>
    <name evidence="13" type="ORF">CASFOL_017556</name>
</gene>
<feature type="domain" description="Non-structural maintenance of chromosomes element 1 RING C4HC3-type" evidence="12">
    <location>
        <begin position="50"/>
        <end position="85"/>
    </location>
</feature>
<evidence type="ECO:0000313" key="14">
    <source>
        <dbReference type="Proteomes" id="UP001632038"/>
    </source>
</evidence>
<keyword evidence="6" id="KW-0863">Zinc-finger</keyword>
<evidence type="ECO:0000256" key="8">
    <source>
        <dbReference type="ARBA" id="ARBA00022833"/>
    </source>
</evidence>
<evidence type="ECO:0000256" key="11">
    <source>
        <dbReference type="ARBA" id="ARBA00023242"/>
    </source>
</evidence>
<dbReference type="GO" id="GO:0006310">
    <property type="term" value="P:DNA recombination"/>
    <property type="evidence" value="ECO:0007669"/>
    <property type="project" value="UniProtKB-KW"/>
</dbReference>
<evidence type="ECO:0000256" key="2">
    <source>
        <dbReference type="ARBA" id="ARBA00019422"/>
    </source>
</evidence>
<dbReference type="Proteomes" id="UP001632038">
    <property type="component" value="Unassembled WGS sequence"/>
</dbReference>
<dbReference type="InterPro" id="IPR011513">
    <property type="entry name" value="Nse1"/>
</dbReference>
<keyword evidence="3" id="KW-0808">Transferase</keyword>
<dbReference type="GO" id="GO:0006281">
    <property type="term" value="P:DNA repair"/>
    <property type="evidence" value="ECO:0007669"/>
    <property type="project" value="UniProtKB-KW"/>
</dbReference>
<keyword evidence="4" id="KW-0479">Metal-binding</keyword>
<keyword evidence="9" id="KW-0233">DNA recombination</keyword>
<organism evidence="13 14">
    <name type="scientific">Castilleja foliolosa</name>
    <dbReference type="NCBI Taxonomy" id="1961234"/>
    <lineage>
        <taxon>Eukaryota</taxon>
        <taxon>Viridiplantae</taxon>
        <taxon>Streptophyta</taxon>
        <taxon>Embryophyta</taxon>
        <taxon>Tracheophyta</taxon>
        <taxon>Spermatophyta</taxon>
        <taxon>Magnoliopsida</taxon>
        <taxon>eudicotyledons</taxon>
        <taxon>Gunneridae</taxon>
        <taxon>Pentapetalae</taxon>
        <taxon>asterids</taxon>
        <taxon>lamiids</taxon>
        <taxon>Lamiales</taxon>
        <taxon>Orobanchaceae</taxon>
        <taxon>Pedicularideae</taxon>
        <taxon>Castillejinae</taxon>
        <taxon>Castilleja</taxon>
    </lineage>
</organism>
<evidence type="ECO:0000256" key="6">
    <source>
        <dbReference type="ARBA" id="ARBA00022771"/>
    </source>
</evidence>
<keyword evidence="11" id="KW-0539">Nucleus</keyword>
<comment type="caution">
    <text evidence="13">The sequence shown here is derived from an EMBL/GenBank/DDBJ whole genome shotgun (WGS) entry which is preliminary data.</text>
</comment>
<dbReference type="GO" id="GO:0008270">
    <property type="term" value="F:zinc ion binding"/>
    <property type="evidence" value="ECO:0007669"/>
    <property type="project" value="UniProtKB-KW"/>
</dbReference>